<dbReference type="Gene3D" id="3.20.20.100">
    <property type="entry name" value="NADP-dependent oxidoreductase domain"/>
    <property type="match status" value="1"/>
</dbReference>
<dbReference type="STRING" id="365044.Pnap_1076"/>
<dbReference type="InterPro" id="IPR023210">
    <property type="entry name" value="NADP_OxRdtase_dom"/>
</dbReference>
<feature type="domain" description="NADP-dependent oxidoreductase" evidence="2">
    <location>
        <begin position="35"/>
        <end position="363"/>
    </location>
</feature>
<keyword evidence="1" id="KW-0560">Oxidoreductase</keyword>
<dbReference type="Pfam" id="PF00248">
    <property type="entry name" value="Aldo_ket_red"/>
    <property type="match status" value="1"/>
</dbReference>
<organism evidence="3 4">
    <name type="scientific">Polaromonas naphthalenivorans (strain CJ2)</name>
    <dbReference type="NCBI Taxonomy" id="365044"/>
    <lineage>
        <taxon>Bacteria</taxon>
        <taxon>Pseudomonadati</taxon>
        <taxon>Pseudomonadota</taxon>
        <taxon>Betaproteobacteria</taxon>
        <taxon>Burkholderiales</taxon>
        <taxon>Comamonadaceae</taxon>
        <taxon>Polaromonas</taxon>
    </lineage>
</organism>
<sequence>MSPWPPTPAIFSHYSTPLLMNKVQLGSSDLRVTPVCLGTMTFGEQVDEATAHAILDRSLARGVNFLDTAEMYAVPARAETFGATETIIGNWLARHPGVRQQLVLATKVAGPSRGMPWIREGSGLSAQDIQASCDASLKRLQTDVIDLYQIHWPERSVPAFGALYYDPAKERSATSLHEQLEALGRLVTQGKVRHIGLSNETPYGVHEFVRLAGEHGLPRVATVQNPYCLVNRTVENGLDETMHRLGVSLLAYSPLGFGLLTGKYDASGFEGADAPKEGRIAKYESMRKQRWGRPEALAAARRYNQLARDHGLSPTQLALAFCYTKWQVASTIIGVTSVAQLDEDLDAYGTTLAPEVLIEIDKIRWEARDPAL</sequence>
<dbReference type="PANTHER" id="PTHR43364:SF4">
    <property type="entry name" value="NAD(P)-LINKED OXIDOREDUCTASE SUPERFAMILY PROTEIN"/>
    <property type="match status" value="1"/>
</dbReference>
<dbReference type="InterPro" id="IPR050523">
    <property type="entry name" value="AKR_Detox_Biosynth"/>
</dbReference>
<dbReference type="KEGG" id="pna:Pnap_1076"/>
<evidence type="ECO:0000256" key="1">
    <source>
        <dbReference type="ARBA" id="ARBA00023002"/>
    </source>
</evidence>
<gene>
    <name evidence="3" type="ordered locus">Pnap_1076</name>
</gene>
<dbReference type="InterPro" id="IPR020471">
    <property type="entry name" value="AKR"/>
</dbReference>
<dbReference type="CDD" id="cd19094">
    <property type="entry name" value="AKR_Tas-like"/>
    <property type="match status" value="1"/>
</dbReference>
<dbReference type="EMBL" id="CP000529">
    <property type="protein sequence ID" value="ABM36393.1"/>
    <property type="molecule type" value="Genomic_DNA"/>
</dbReference>
<reference evidence="4" key="1">
    <citation type="journal article" date="2009" name="Environ. Microbiol.">
        <title>The genome of Polaromonas naphthalenivorans strain CJ2, isolated from coal tar-contaminated sediment, reveals physiological and metabolic versatility and evolution through extensive horizontal gene transfer.</title>
        <authorList>
            <person name="Yagi J.M."/>
            <person name="Sims D."/>
            <person name="Brettin T."/>
            <person name="Bruce D."/>
            <person name="Madsen E.L."/>
        </authorList>
    </citation>
    <scope>NUCLEOTIDE SEQUENCE [LARGE SCALE GENOMIC DNA]</scope>
    <source>
        <strain evidence="4">CJ2</strain>
    </source>
</reference>
<dbReference type="AlphaFoldDB" id="A1VL65"/>
<dbReference type="Proteomes" id="UP000000644">
    <property type="component" value="Chromosome"/>
</dbReference>
<evidence type="ECO:0000313" key="3">
    <source>
        <dbReference type="EMBL" id="ABM36393.1"/>
    </source>
</evidence>
<dbReference type="InterPro" id="IPR036812">
    <property type="entry name" value="NAD(P)_OxRdtase_dom_sf"/>
</dbReference>
<proteinExistence type="predicted"/>
<dbReference type="PRINTS" id="PR00069">
    <property type="entry name" value="ALDKETRDTASE"/>
</dbReference>
<dbReference type="eggNOG" id="COG0667">
    <property type="taxonomic scope" value="Bacteria"/>
</dbReference>
<dbReference type="GO" id="GO:0016491">
    <property type="term" value="F:oxidoreductase activity"/>
    <property type="evidence" value="ECO:0007669"/>
    <property type="project" value="UniProtKB-KW"/>
</dbReference>
<keyword evidence="4" id="KW-1185">Reference proteome</keyword>
<dbReference type="PANTHER" id="PTHR43364">
    <property type="entry name" value="NADH-SPECIFIC METHYLGLYOXAL REDUCTASE-RELATED"/>
    <property type="match status" value="1"/>
</dbReference>
<accession>A1VL65</accession>
<evidence type="ECO:0000313" key="4">
    <source>
        <dbReference type="Proteomes" id="UP000000644"/>
    </source>
</evidence>
<dbReference type="HOGENOM" id="CLU_023205_2_0_4"/>
<evidence type="ECO:0000259" key="2">
    <source>
        <dbReference type="Pfam" id="PF00248"/>
    </source>
</evidence>
<name>A1VL65_POLNA</name>
<protein>
    <submittedName>
        <fullName evidence="3">Aldo/keto reductase</fullName>
    </submittedName>
</protein>
<dbReference type="SUPFAM" id="SSF51430">
    <property type="entry name" value="NAD(P)-linked oxidoreductase"/>
    <property type="match status" value="1"/>
</dbReference>